<feature type="compositionally biased region" description="Basic and acidic residues" evidence="2">
    <location>
        <begin position="785"/>
        <end position="797"/>
    </location>
</feature>
<dbReference type="EMBL" id="GG663738">
    <property type="protein sequence ID" value="EEH58023.1"/>
    <property type="molecule type" value="Genomic_DNA"/>
</dbReference>
<evidence type="ECO:0000313" key="5">
    <source>
        <dbReference type="Proteomes" id="UP000001876"/>
    </source>
</evidence>
<dbReference type="RefSeq" id="XP_003058072.1">
    <property type="nucleotide sequence ID" value="XM_003058026.1"/>
</dbReference>
<dbReference type="GO" id="GO:0033314">
    <property type="term" value="P:mitotic DNA replication checkpoint signaling"/>
    <property type="evidence" value="ECO:0007669"/>
    <property type="project" value="TreeGrafter"/>
</dbReference>
<evidence type="ECO:0000256" key="1">
    <source>
        <dbReference type="ARBA" id="ARBA00022737"/>
    </source>
</evidence>
<feature type="compositionally biased region" description="Basic and acidic residues" evidence="2">
    <location>
        <begin position="823"/>
        <end position="834"/>
    </location>
</feature>
<dbReference type="OrthoDB" id="251770at2759"/>
<dbReference type="STRING" id="564608.C1MQ63"/>
<dbReference type="InterPro" id="IPR036420">
    <property type="entry name" value="BRCT_dom_sf"/>
</dbReference>
<dbReference type="Gene3D" id="3.40.50.10190">
    <property type="entry name" value="BRCT domain"/>
    <property type="match status" value="5"/>
</dbReference>
<protein>
    <submittedName>
        <fullName evidence="4">Predicted protein</fullName>
    </submittedName>
</protein>
<dbReference type="eggNOG" id="KOG1929">
    <property type="taxonomic scope" value="Eukaryota"/>
</dbReference>
<keyword evidence="5" id="KW-1185">Reference proteome</keyword>
<dbReference type="Pfam" id="PF12738">
    <property type="entry name" value="PTCB-BRCT"/>
    <property type="match status" value="2"/>
</dbReference>
<dbReference type="PROSITE" id="PS50172">
    <property type="entry name" value="BRCT"/>
    <property type="match status" value="5"/>
</dbReference>
<feature type="region of interest" description="Disordered" evidence="2">
    <location>
        <begin position="481"/>
        <end position="503"/>
    </location>
</feature>
<dbReference type="SUPFAM" id="SSF52113">
    <property type="entry name" value="BRCT domain"/>
    <property type="match status" value="5"/>
</dbReference>
<dbReference type="OMA" id="NLTRRCT"/>
<dbReference type="GeneID" id="9683510"/>
<dbReference type="InterPro" id="IPR059215">
    <property type="entry name" value="BRCT2_TopBP1-like"/>
</dbReference>
<reference evidence="4 5" key="1">
    <citation type="journal article" date="2009" name="Science">
        <title>Green evolution and dynamic adaptations revealed by genomes of the marine picoeukaryotes Micromonas.</title>
        <authorList>
            <person name="Worden A.Z."/>
            <person name="Lee J.H."/>
            <person name="Mock T."/>
            <person name="Rouze P."/>
            <person name="Simmons M.P."/>
            <person name="Aerts A.L."/>
            <person name="Allen A.E."/>
            <person name="Cuvelier M.L."/>
            <person name="Derelle E."/>
            <person name="Everett M.V."/>
            <person name="Foulon E."/>
            <person name="Grimwood J."/>
            <person name="Gundlach H."/>
            <person name="Henrissat B."/>
            <person name="Napoli C."/>
            <person name="McDonald S.M."/>
            <person name="Parker M.S."/>
            <person name="Rombauts S."/>
            <person name="Salamov A."/>
            <person name="Von Dassow P."/>
            <person name="Badger J.H."/>
            <person name="Coutinho P.M."/>
            <person name="Demir E."/>
            <person name="Dubchak I."/>
            <person name="Gentemann C."/>
            <person name="Eikrem W."/>
            <person name="Gready J.E."/>
            <person name="John U."/>
            <person name="Lanier W."/>
            <person name="Lindquist E.A."/>
            <person name="Lucas S."/>
            <person name="Mayer K.F."/>
            <person name="Moreau H."/>
            <person name="Not F."/>
            <person name="Otillar R."/>
            <person name="Panaud O."/>
            <person name="Pangilinan J."/>
            <person name="Paulsen I."/>
            <person name="Piegu B."/>
            <person name="Poliakov A."/>
            <person name="Robbens S."/>
            <person name="Schmutz J."/>
            <person name="Toulza E."/>
            <person name="Wyss T."/>
            <person name="Zelensky A."/>
            <person name="Zhou K."/>
            <person name="Armbrust E.V."/>
            <person name="Bhattacharya D."/>
            <person name="Goodenough U.W."/>
            <person name="Van de Peer Y."/>
            <person name="Grigoriev I.V."/>
        </authorList>
    </citation>
    <scope>NUCLEOTIDE SEQUENCE [LARGE SCALE GENOMIC DNA]</scope>
    <source>
        <strain evidence="4 5">CCMP1545</strain>
    </source>
</reference>
<dbReference type="CDD" id="cd17731">
    <property type="entry name" value="BRCT_TopBP1_rpt2_like"/>
    <property type="match status" value="2"/>
</dbReference>
<feature type="domain" description="BRCT" evidence="3">
    <location>
        <begin position="495"/>
        <end position="588"/>
    </location>
</feature>
<feature type="compositionally biased region" description="Gly residues" evidence="2">
    <location>
        <begin position="992"/>
        <end position="1011"/>
    </location>
</feature>
<feature type="region of interest" description="Disordered" evidence="2">
    <location>
        <begin position="878"/>
        <end position="1011"/>
    </location>
</feature>
<accession>C1MQ63</accession>
<dbReference type="GO" id="GO:0007095">
    <property type="term" value="P:mitotic G2 DNA damage checkpoint signaling"/>
    <property type="evidence" value="ECO:0007669"/>
    <property type="project" value="TreeGrafter"/>
</dbReference>
<dbReference type="PANTHER" id="PTHR13561">
    <property type="entry name" value="DNA REPLICATION REGULATOR DPB11-RELATED"/>
    <property type="match status" value="1"/>
</dbReference>
<dbReference type="KEGG" id="mpp:MICPUCDRAFT_57174"/>
<dbReference type="SMART" id="SM00292">
    <property type="entry name" value="BRCT"/>
    <property type="match status" value="5"/>
</dbReference>
<feature type="compositionally biased region" description="Low complexity" evidence="2">
    <location>
        <begin position="745"/>
        <end position="763"/>
    </location>
</feature>
<feature type="compositionally biased region" description="Gly residues" evidence="2">
    <location>
        <begin position="927"/>
        <end position="938"/>
    </location>
</feature>
<feature type="compositionally biased region" description="Basic and acidic residues" evidence="2">
    <location>
        <begin position="392"/>
        <end position="404"/>
    </location>
</feature>
<feature type="domain" description="BRCT" evidence="3">
    <location>
        <begin position="630"/>
        <end position="699"/>
    </location>
</feature>
<proteinExistence type="predicted"/>
<evidence type="ECO:0000259" key="3">
    <source>
        <dbReference type="PROSITE" id="PS50172"/>
    </source>
</evidence>
<gene>
    <name evidence="4" type="ORF">MICPUCDRAFT_57174</name>
</gene>
<dbReference type="PANTHER" id="PTHR13561:SF20">
    <property type="entry name" value="DNA TOPOISOMERASE 2-BINDING PROTEIN 1"/>
    <property type="match status" value="1"/>
</dbReference>
<feature type="domain" description="BRCT" evidence="3">
    <location>
        <begin position="66"/>
        <end position="134"/>
    </location>
</feature>
<feature type="region of interest" description="Disordered" evidence="2">
    <location>
        <begin position="694"/>
        <end position="843"/>
    </location>
</feature>
<evidence type="ECO:0000256" key="2">
    <source>
        <dbReference type="SAM" id="MobiDB-lite"/>
    </source>
</evidence>
<evidence type="ECO:0000313" key="4">
    <source>
        <dbReference type="EMBL" id="EEH58023.1"/>
    </source>
</evidence>
<feature type="region of interest" description="Disordered" evidence="2">
    <location>
        <begin position="43"/>
        <end position="62"/>
    </location>
</feature>
<organism evidence="5">
    <name type="scientific">Micromonas pusilla (strain CCMP1545)</name>
    <name type="common">Picoplanktonic green alga</name>
    <dbReference type="NCBI Taxonomy" id="564608"/>
    <lineage>
        <taxon>Eukaryota</taxon>
        <taxon>Viridiplantae</taxon>
        <taxon>Chlorophyta</taxon>
        <taxon>Mamiellophyceae</taxon>
        <taxon>Mamiellales</taxon>
        <taxon>Mamiellaceae</taxon>
        <taxon>Micromonas</taxon>
    </lineage>
</organism>
<feature type="domain" description="BRCT" evidence="3">
    <location>
        <begin position="138"/>
        <end position="228"/>
    </location>
</feature>
<dbReference type="AlphaFoldDB" id="C1MQ63"/>
<dbReference type="InterPro" id="IPR001357">
    <property type="entry name" value="BRCT_dom"/>
</dbReference>
<feature type="domain" description="BRCT" evidence="3">
    <location>
        <begin position="258"/>
        <end position="345"/>
    </location>
</feature>
<keyword evidence="1" id="KW-0677">Repeat</keyword>
<sequence length="1023" mass="106716">MDDAKTIFIVTGFDASEQVRGGLEPTRREIVAPVPTTPAQISLLSLSPASPPPHREPRFPRPSQREISTLAEIVDAVVDNEFTAERPFDYCVAKTTASRKYELARTLGKPIVTMAWLRDSASSGALLPTDDPATSRAYRPAAFLGLNVCVTGYTQDQRADLEAKVVANGGAYCPDLVRDACTHLVASSTTSAKFKHASKWPGVCVVKREWVDASIRDGRRADESLFVVRKETEAEAALAALKREREEDAATPWDACYLLGCRVCLYDLGAPKTSEPAKRAARLLRRGAGAVTTNPAKATHVVVSKSAAVGSLKAIKEHRDKVVYTSWLEACDVEMDVVDMDEHLVHAEMFSGGGNAAARPIAAAAVGERFNLSQEAASQGMSKGKSKPRARPAAEQEEPRRREGPASPNPLTRQALAATAAAEAQALSEAAAAKATEVGDQNVPPIESTRAKVNANDVGCSYDPATGTELPATAIAIPETRAAAKDDGEGEGEGGSGGPFEGMSIGLSRLLSKEEDDAARDFIAHGGGIAVTMPTESDGRWASSASSTSYVVCPAAPTAEERKVLNAAPESARKHVTCHWLERCVEAGLAIPLSGDAGLNPAYRPLPCDAPLESMQRLRVSTSLYDESVKESVHMLCRLLGAKYTDNLRRNKNTHLVVPTAEGTKYEAAKKWGLHVVTVEWLHACVKAGRRVSEVDFPPPRAPDDDADDAGAEPPPPPAPKSASKPAPPPSNSQGGTRDLSNVLRASQPAPRPSSSAVAAPRQTSRPSSQTVSRKRPVSQTAARAPRDAPAPRHDLGSDATTQGGPGAESPSDPDGIPPPEVAIERARASHERPATLPPDGSQFVANLIDDIAGGLGFGGAGGETQYDAVANDGFDGFRVPEPVAQDGCSTPKTTRCGDARGETANGSAGRKRAREEQSTSGATGDRTGGGDGTGGGGRGDRVPMSQAEIESQHQMVGYAEDGPPSRVARRGGGGGGGGGRNDSGLVNSLLGQGGVVGGSGGGGKPGGGGVARAAVVHAEDWA</sequence>
<feature type="compositionally biased region" description="Gly residues" evidence="2">
    <location>
        <begin position="971"/>
        <end position="982"/>
    </location>
</feature>
<dbReference type="Proteomes" id="UP000001876">
    <property type="component" value="Unassembled WGS sequence"/>
</dbReference>
<feature type="region of interest" description="Disordered" evidence="2">
    <location>
        <begin position="374"/>
        <end position="410"/>
    </location>
</feature>
<dbReference type="CDD" id="cd00027">
    <property type="entry name" value="BRCT"/>
    <property type="match status" value="2"/>
</dbReference>
<dbReference type="GO" id="GO:0006270">
    <property type="term" value="P:DNA replication initiation"/>
    <property type="evidence" value="ECO:0007669"/>
    <property type="project" value="TreeGrafter"/>
</dbReference>
<name>C1MQ63_MICPC</name>
<feature type="compositionally biased region" description="Pro residues" evidence="2">
    <location>
        <begin position="713"/>
        <end position="731"/>
    </location>
</feature>